<organism evidence="1 2">
    <name type="scientific">Kalanchoe fedtschenkoi</name>
    <name type="common">Lavender scallops</name>
    <name type="synonym">South American air plant</name>
    <dbReference type="NCBI Taxonomy" id="63787"/>
    <lineage>
        <taxon>Eukaryota</taxon>
        <taxon>Viridiplantae</taxon>
        <taxon>Streptophyta</taxon>
        <taxon>Embryophyta</taxon>
        <taxon>Tracheophyta</taxon>
        <taxon>Spermatophyta</taxon>
        <taxon>Magnoliopsida</taxon>
        <taxon>eudicotyledons</taxon>
        <taxon>Gunneridae</taxon>
        <taxon>Pentapetalae</taxon>
        <taxon>Saxifragales</taxon>
        <taxon>Crassulaceae</taxon>
        <taxon>Kalanchoe</taxon>
    </lineage>
</organism>
<evidence type="ECO:0000313" key="1">
    <source>
        <dbReference type="EnsemblPlants" id="Kaladp0091s0176.1.v1.1.CDS.1"/>
    </source>
</evidence>
<evidence type="ECO:0000313" key="2">
    <source>
        <dbReference type="Proteomes" id="UP000594263"/>
    </source>
</evidence>
<dbReference type="Gramene" id="Kaladp0091s0176.1.v1.1">
    <property type="protein sequence ID" value="Kaladp0091s0176.1.v1.1.CDS.1"/>
    <property type="gene ID" value="Kaladp0091s0176.v1.1"/>
</dbReference>
<reference evidence="1" key="1">
    <citation type="submission" date="2021-01" db="UniProtKB">
        <authorList>
            <consortium name="EnsemblPlants"/>
        </authorList>
    </citation>
    <scope>IDENTIFICATION</scope>
</reference>
<dbReference type="Proteomes" id="UP000594263">
    <property type="component" value="Unplaced"/>
</dbReference>
<keyword evidence="2" id="KW-1185">Reference proteome</keyword>
<dbReference type="AlphaFoldDB" id="A0A7N0UZT7"/>
<accession>A0A7N0UZT7</accession>
<dbReference type="EnsemblPlants" id="Kaladp0091s0176.1.v1.1">
    <property type="protein sequence ID" value="Kaladp0091s0176.1.v1.1.CDS.1"/>
    <property type="gene ID" value="Kaladp0091s0176.v1.1"/>
</dbReference>
<proteinExistence type="predicted"/>
<name>A0A7N0UZT7_KALFE</name>
<sequence>MEEVSLWSSCSGYRAFSFHEVLHWRFFVFGYNCLASFVNST</sequence>
<protein>
    <submittedName>
        <fullName evidence="1">Uncharacterized protein</fullName>
    </submittedName>
</protein>